<dbReference type="Gene3D" id="2.120.10.30">
    <property type="entry name" value="TolB, C-terminal domain"/>
    <property type="match status" value="2"/>
</dbReference>
<dbReference type="InterPro" id="IPR032485">
    <property type="entry name" value="LRP1-like_beta_prop"/>
</dbReference>
<feature type="chain" id="PRO_5046823683" evidence="1">
    <location>
        <begin position="25"/>
        <end position="309"/>
    </location>
</feature>
<dbReference type="SUPFAM" id="SSF69304">
    <property type="entry name" value="Tricorn protease N-terminal domain"/>
    <property type="match status" value="1"/>
</dbReference>
<dbReference type="RefSeq" id="WP_301238681.1">
    <property type="nucleotide sequence ID" value="NZ_JANRHH010000035.1"/>
</dbReference>
<dbReference type="PANTHER" id="PTHR36842">
    <property type="entry name" value="PROTEIN TOLB HOMOLOG"/>
    <property type="match status" value="1"/>
</dbReference>
<dbReference type="Proteomes" id="UP001174196">
    <property type="component" value="Unassembled WGS sequence"/>
</dbReference>
<organism evidence="3 4">
    <name type="scientific">Polycladomyces subterraneus</name>
    <dbReference type="NCBI Taxonomy" id="1016997"/>
    <lineage>
        <taxon>Bacteria</taxon>
        <taxon>Bacillati</taxon>
        <taxon>Bacillota</taxon>
        <taxon>Bacilli</taxon>
        <taxon>Bacillales</taxon>
        <taxon>Thermoactinomycetaceae</taxon>
        <taxon>Polycladomyces</taxon>
    </lineage>
</organism>
<accession>A0ABT8IN86</accession>
<dbReference type="InterPro" id="IPR011042">
    <property type="entry name" value="6-blade_b-propeller_TolB-like"/>
</dbReference>
<dbReference type="PANTHER" id="PTHR36842:SF1">
    <property type="entry name" value="PROTEIN TOLB"/>
    <property type="match status" value="1"/>
</dbReference>
<dbReference type="EMBL" id="JANRHH010000035">
    <property type="protein sequence ID" value="MDN4594001.1"/>
    <property type="molecule type" value="Genomic_DNA"/>
</dbReference>
<keyword evidence="4" id="KW-1185">Reference proteome</keyword>
<name>A0ABT8IN86_9BACL</name>
<evidence type="ECO:0000256" key="1">
    <source>
        <dbReference type="SAM" id="SignalP"/>
    </source>
</evidence>
<gene>
    <name evidence="3" type="ORF">NWF35_08810</name>
</gene>
<evidence type="ECO:0000313" key="4">
    <source>
        <dbReference type="Proteomes" id="UP001174196"/>
    </source>
</evidence>
<feature type="domain" description="Prolow-density lipoprotein receptor-related protein 1-like beta-propeller" evidence="2">
    <location>
        <begin position="58"/>
        <end position="301"/>
    </location>
</feature>
<sequence>MKKLFHLSLSVAFVMFMIPHSVFAAPEDELDGKILYTHTVFGPYNPEVDDTPPSGTFLNRMKPDGSQDEELEKLSFRITDVSPDGTKVLATQYNSTTGKPEIVVSKLDGSNRVVLTEGDGAKWSGDGKKIAFVRDSMTGGYHDIFVMDADGSNITQVTETPADESAVDINYDGSQLVFQSDETGRYHLYLMNADGTNKRQVTGDASNETAEYDPTYSPDGKMIAYGRYIYDEADVYTMDADGNNQINRTGNITDHVQHPVWSPDGKKLVLQQLPNTQDPNKMYTMNVDGTNLHVIENGKILNTPVGWIE</sequence>
<evidence type="ECO:0000313" key="3">
    <source>
        <dbReference type="EMBL" id="MDN4594001.1"/>
    </source>
</evidence>
<dbReference type="Pfam" id="PF16472">
    <property type="entry name" value="DUF5050"/>
    <property type="match status" value="1"/>
</dbReference>
<keyword evidence="1" id="KW-0732">Signal</keyword>
<feature type="signal peptide" evidence="1">
    <location>
        <begin position="1"/>
        <end position="24"/>
    </location>
</feature>
<comment type="caution">
    <text evidence="3">The sequence shown here is derived from an EMBL/GenBank/DDBJ whole genome shotgun (WGS) entry which is preliminary data.</text>
</comment>
<protein>
    <submittedName>
        <fullName evidence="3">DUF5050 domain-containing protein</fullName>
    </submittedName>
</protein>
<evidence type="ECO:0000259" key="2">
    <source>
        <dbReference type="Pfam" id="PF16472"/>
    </source>
</evidence>
<proteinExistence type="predicted"/>
<reference evidence="3" key="1">
    <citation type="submission" date="2022-08" db="EMBL/GenBank/DDBJ databases">
        <title>Polycladomyces zharkentsis sp. nov., a novel thermophilic CMC and starch-degrading bacterium isolated from a geothermal spring in Kazakhstan.</title>
        <authorList>
            <person name="Mashzhan A."/>
            <person name="Kistaubaeva A."/>
            <person name="Javier-Lopez R."/>
            <person name="Birkeland N.-K."/>
        </authorList>
    </citation>
    <scope>NUCLEOTIDE SEQUENCE</scope>
    <source>
        <strain evidence="3">KSR 13</strain>
    </source>
</reference>